<keyword evidence="2" id="KW-1185">Reference proteome</keyword>
<dbReference type="Proteomes" id="UP000499080">
    <property type="component" value="Unassembled WGS sequence"/>
</dbReference>
<organism evidence="1 2">
    <name type="scientific">Araneus ventricosus</name>
    <name type="common">Orbweaver spider</name>
    <name type="synonym">Epeira ventricosa</name>
    <dbReference type="NCBI Taxonomy" id="182803"/>
    <lineage>
        <taxon>Eukaryota</taxon>
        <taxon>Metazoa</taxon>
        <taxon>Ecdysozoa</taxon>
        <taxon>Arthropoda</taxon>
        <taxon>Chelicerata</taxon>
        <taxon>Arachnida</taxon>
        <taxon>Araneae</taxon>
        <taxon>Araneomorphae</taxon>
        <taxon>Entelegynae</taxon>
        <taxon>Araneoidea</taxon>
        <taxon>Araneidae</taxon>
        <taxon>Araneus</taxon>
    </lineage>
</organism>
<proteinExistence type="predicted"/>
<sequence length="157" mass="17291">MVGDCLDVIFVEDAPGSGDRGEDGMCKAAICFIVVPPVLPFSEQQLLQLISDCVLGDPQMHFNKAFGCSQFGCSVSCFITFYSNVGFNPGWGNTCAGCKSWKGEKTKMWAKKEGGTWEESGLHGAWLPKQQGFHHPKKLKRLTFLPSVWCSADTKLY</sequence>
<gene>
    <name evidence="1" type="ORF">AVEN_79040_1</name>
</gene>
<dbReference type="EMBL" id="BGPR01023245">
    <property type="protein sequence ID" value="GBN90284.1"/>
    <property type="molecule type" value="Genomic_DNA"/>
</dbReference>
<comment type="caution">
    <text evidence="1">The sequence shown here is derived from an EMBL/GenBank/DDBJ whole genome shotgun (WGS) entry which is preliminary data.</text>
</comment>
<reference evidence="1 2" key="1">
    <citation type="journal article" date="2019" name="Sci. Rep.">
        <title>Orb-weaving spider Araneus ventricosus genome elucidates the spidroin gene catalogue.</title>
        <authorList>
            <person name="Kono N."/>
            <person name="Nakamura H."/>
            <person name="Ohtoshi R."/>
            <person name="Moran D.A.P."/>
            <person name="Shinohara A."/>
            <person name="Yoshida Y."/>
            <person name="Fujiwara M."/>
            <person name="Mori M."/>
            <person name="Tomita M."/>
            <person name="Arakawa K."/>
        </authorList>
    </citation>
    <scope>NUCLEOTIDE SEQUENCE [LARGE SCALE GENOMIC DNA]</scope>
</reference>
<dbReference type="AlphaFoldDB" id="A0A4Y2SPQ4"/>
<evidence type="ECO:0000313" key="1">
    <source>
        <dbReference type="EMBL" id="GBN90284.1"/>
    </source>
</evidence>
<evidence type="ECO:0000313" key="2">
    <source>
        <dbReference type="Proteomes" id="UP000499080"/>
    </source>
</evidence>
<name>A0A4Y2SPQ4_ARAVE</name>
<accession>A0A4Y2SPQ4</accession>
<protein>
    <submittedName>
        <fullName evidence="1">Uncharacterized protein</fullName>
    </submittedName>
</protein>